<proteinExistence type="predicted"/>
<dbReference type="PANTHER" id="PTHR20953">
    <property type="entry name" value="KINASE-RELATED"/>
    <property type="match status" value="1"/>
</dbReference>
<dbReference type="EMBL" id="BMCJ01000004">
    <property type="protein sequence ID" value="GGC91426.1"/>
    <property type="molecule type" value="Genomic_DNA"/>
</dbReference>
<dbReference type="Proteomes" id="UP000619534">
    <property type="component" value="Unassembled WGS sequence"/>
</dbReference>
<dbReference type="InterPro" id="IPR045735">
    <property type="entry name" value="Spore_III_AA_AAA+_ATPase"/>
</dbReference>
<evidence type="ECO:0000256" key="2">
    <source>
        <dbReference type="ARBA" id="ARBA00022840"/>
    </source>
</evidence>
<evidence type="ECO:0000313" key="4">
    <source>
        <dbReference type="EMBL" id="GGC91426.1"/>
    </source>
</evidence>
<feature type="domain" description="Stage III sporulation protein AA AAA+ ATPase" evidence="3">
    <location>
        <begin position="6"/>
        <end position="299"/>
    </location>
</feature>
<dbReference type="RefSeq" id="WP_371872041.1">
    <property type="nucleotide sequence ID" value="NZ_BMCJ01000004.1"/>
</dbReference>
<sequence>MVLLREIVNLFPPVMQKALEEAVDWNTVHEIRVRVGQPLEVVYYQDYTWLEHLVPTETEKNHILNQVSQFSLYRLEDELREGFITVNGGHRIGLAGKVNTSNGAVQAIRYISSFNIRIAREKRGAAQGLMGRLVHKGNYCNTLIIGAPQTGKTTLLRDITCHISTGWKGVAAKKVAVIDERSEIGASIHGVPQLDLGRRTDIMDACPKSEGMMMMIRSMSPDVLVVDEIGHQRDVDAIQEAINAGVTLYCTVHGNNLKELRKRPSIKQLLDQHVFKRFVLLQKSGSGNPAGRAMILDERENIMDVTAGGNAHEVDRSPVITSRHHMGRV</sequence>
<dbReference type="InterPro" id="IPR027417">
    <property type="entry name" value="P-loop_NTPase"/>
</dbReference>
<name>A0ABQ1P5D3_9BACI</name>
<keyword evidence="2" id="KW-0067">ATP-binding</keyword>
<comment type="caution">
    <text evidence="4">The sequence shown here is derived from an EMBL/GenBank/DDBJ whole genome shotgun (WGS) entry which is preliminary data.</text>
</comment>
<evidence type="ECO:0000259" key="3">
    <source>
        <dbReference type="Pfam" id="PF19568"/>
    </source>
</evidence>
<dbReference type="Gene3D" id="3.40.50.300">
    <property type="entry name" value="P-loop containing nucleotide triphosphate hydrolases"/>
    <property type="match status" value="1"/>
</dbReference>
<reference evidence="5" key="1">
    <citation type="journal article" date="2019" name="Int. J. Syst. Evol. Microbiol.">
        <title>The Global Catalogue of Microorganisms (GCM) 10K type strain sequencing project: providing services to taxonomists for standard genome sequencing and annotation.</title>
        <authorList>
            <consortium name="The Broad Institute Genomics Platform"/>
            <consortium name="The Broad Institute Genome Sequencing Center for Infectious Disease"/>
            <person name="Wu L."/>
            <person name="Ma J."/>
        </authorList>
    </citation>
    <scope>NUCLEOTIDE SEQUENCE [LARGE SCALE GENOMIC DNA]</scope>
    <source>
        <strain evidence="5">CCM 7282</strain>
    </source>
</reference>
<evidence type="ECO:0000313" key="5">
    <source>
        <dbReference type="Proteomes" id="UP000619534"/>
    </source>
</evidence>
<dbReference type="PANTHER" id="PTHR20953:SF3">
    <property type="entry name" value="P-LOOP CONTAINING NUCLEOSIDE TRIPHOSPHATE HYDROLASES SUPERFAMILY PROTEIN"/>
    <property type="match status" value="1"/>
</dbReference>
<dbReference type="Pfam" id="PF19568">
    <property type="entry name" value="Spore_III_AA"/>
    <property type="match status" value="1"/>
</dbReference>
<evidence type="ECO:0000256" key="1">
    <source>
        <dbReference type="ARBA" id="ARBA00022741"/>
    </source>
</evidence>
<accession>A0ABQ1P5D3</accession>
<protein>
    <submittedName>
        <fullName evidence="4">Stage III sporulation protein AA</fullName>
    </submittedName>
</protein>
<keyword evidence="5" id="KW-1185">Reference proteome</keyword>
<dbReference type="InterPro" id="IPR014217">
    <property type="entry name" value="Spore_III_AA"/>
</dbReference>
<keyword evidence="1" id="KW-0547">Nucleotide-binding</keyword>
<dbReference type="NCBIfam" id="TIGR02858">
    <property type="entry name" value="spore_III_AA"/>
    <property type="match status" value="1"/>
</dbReference>
<gene>
    <name evidence="4" type="primary">spoIIIAA</name>
    <name evidence="4" type="ORF">GCM10007216_22670</name>
</gene>
<organism evidence="4 5">
    <name type="scientific">Thalassobacillus devorans</name>
    <dbReference type="NCBI Taxonomy" id="279813"/>
    <lineage>
        <taxon>Bacteria</taxon>
        <taxon>Bacillati</taxon>
        <taxon>Bacillota</taxon>
        <taxon>Bacilli</taxon>
        <taxon>Bacillales</taxon>
        <taxon>Bacillaceae</taxon>
        <taxon>Thalassobacillus</taxon>
    </lineage>
</organism>
<dbReference type="SUPFAM" id="SSF52540">
    <property type="entry name" value="P-loop containing nucleoside triphosphate hydrolases"/>
    <property type="match status" value="1"/>
</dbReference>